<feature type="region of interest" description="Disordered" evidence="1">
    <location>
        <begin position="1"/>
        <end position="46"/>
    </location>
</feature>
<evidence type="ECO:0000313" key="3">
    <source>
        <dbReference type="Proteomes" id="UP000321570"/>
    </source>
</evidence>
<name>A0A564YQX9_HYMDI</name>
<dbReference type="Proteomes" id="UP000321570">
    <property type="component" value="Unassembled WGS sequence"/>
</dbReference>
<organism evidence="2 3">
    <name type="scientific">Hymenolepis diminuta</name>
    <name type="common">Rat tapeworm</name>
    <dbReference type="NCBI Taxonomy" id="6216"/>
    <lineage>
        <taxon>Eukaryota</taxon>
        <taxon>Metazoa</taxon>
        <taxon>Spiralia</taxon>
        <taxon>Lophotrochozoa</taxon>
        <taxon>Platyhelminthes</taxon>
        <taxon>Cestoda</taxon>
        <taxon>Eucestoda</taxon>
        <taxon>Cyclophyllidea</taxon>
        <taxon>Hymenolepididae</taxon>
        <taxon>Hymenolepis</taxon>
    </lineage>
</organism>
<reference evidence="2 3" key="1">
    <citation type="submission" date="2019-07" db="EMBL/GenBank/DDBJ databases">
        <authorList>
            <person name="Jastrzebski P J."/>
            <person name="Paukszto L."/>
            <person name="Jastrzebski P J."/>
        </authorList>
    </citation>
    <scope>NUCLEOTIDE SEQUENCE [LARGE SCALE GENOMIC DNA]</scope>
    <source>
        <strain evidence="2 3">WMS-il1</strain>
    </source>
</reference>
<gene>
    <name evidence="2" type="ORF">WMSIL1_LOCUS8419</name>
</gene>
<feature type="compositionally biased region" description="Polar residues" evidence="1">
    <location>
        <begin position="92"/>
        <end position="103"/>
    </location>
</feature>
<dbReference type="AlphaFoldDB" id="A0A564YQX9"/>
<dbReference type="EMBL" id="CABIJS010000333">
    <property type="protein sequence ID" value="VUZ49389.1"/>
    <property type="molecule type" value="Genomic_DNA"/>
</dbReference>
<proteinExistence type="predicted"/>
<accession>A0A564YQX9</accession>
<evidence type="ECO:0000256" key="1">
    <source>
        <dbReference type="SAM" id="MobiDB-lite"/>
    </source>
</evidence>
<sequence>MDARYAHNQPSNTNQQPASDLQRSQIPSKMTGKPNHIRYSENTNIPAHLPVHVAVSRKTEAIGNSNPTADLRVPNDNWNYHLIASSYRKTKNISSNESQNHPTGTPDVDELESSGLWKRINKSKRKTWRQDELRRNSSVL</sequence>
<feature type="region of interest" description="Disordered" evidence="1">
    <location>
        <begin position="90"/>
        <end position="111"/>
    </location>
</feature>
<feature type="compositionally biased region" description="Polar residues" evidence="1">
    <location>
        <begin position="8"/>
        <end position="28"/>
    </location>
</feature>
<protein>
    <submittedName>
        <fullName evidence="2">Uncharacterized protein</fullName>
    </submittedName>
</protein>
<evidence type="ECO:0000313" key="2">
    <source>
        <dbReference type="EMBL" id="VUZ49389.1"/>
    </source>
</evidence>
<keyword evidence="3" id="KW-1185">Reference proteome</keyword>